<feature type="compositionally biased region" description="Low complexity" evidence="3">
    <location>
        <begin position="1636"/>
        <end position="1660"/>
    </location>
</feature>
<feature type="domain" description="SH3" evidence="5">
    <location>
        <begin position="1668"/>
        <end position="1733"/>
    </location>
</feature>
<keyword evidence="1 2" id="KW-0728">SH3 domain</keyword>
<dbReference type="InterPro" id="IPR015915">
    <property type="entry name" value="Kelch-typ_b-propeller"/>
</dbReference>
<evidence type="ECO:0000256" key="3">
    <source>
        <dbReference type="SAM" id="MobiDB-lite"/>
    </source>
</evidence>
<evidence type="ECO:0000313" key="7">
    <source>
        <dbReference type="Proteomes" id="UP001151518"/>
    </source>
</evidence>
<keyword evidence="4" id="KW-1133">Transmembrane helix</keyword>
<accession>A0A9W8G6W5</accession>
<sequence>MSFSVTDEHKTWKCSWSHFMAAGMQVQPWNVNSNPLQARHLIFRILYATLNRCLKTVPALGSGHTLTTLRTPTPVTAAADYQQHPPQPKQITLRLPSRLLVPKPRKYAWLQYVVVLVFLFIASPVLAAESSLNSIELESSSISDAEFSTSLTNVDVVETDDALSEESVSESADKNNEEGGIGIVGAFSGISSFTPNSNGAALSLDANLTSVVSLSQDAASLLASATTDGDILAACAFYNSDGSIAKAFFGGSFSMLNSTTAGYVAGVDFNGNIDSMLGGVNNMVNALFCDQDTQLVYVGGNFSSTAAGRTTSIATMLSSSTGALATYNASKGVWQDLTFHGLNGPVFDFTKMQNNVYAVGAFSATVDNASYVALDTQPINLSVCTITGGNNAETAGFSDPRNVICTNGADSSGNTWLMRDLLTGFYRIDFPFKTTPSILRLMNTMYEGRGTKTIRIEAAENNQVLQMAYLDPITKAAKICSQTCPILHNYEWQEFWFYDNDETLGNITGITINIAEWYGMGGGFNKIELYERGNNDINSTATQNASLEMTPFIPESGFYKVYMSIPGCQNTNTCLSRSTAKVTIRMDRQRTVVTTVAQHNLIDQSVLIHRGYVPVSSPSFSATVSVILDTAAEINAQATNVEVVVDNIRFERDTSYRHLNGVFQMFDDQASTSQLDGPLYHRLADSLPNNAVVYAVASGFPNVSHAEETLYFGGQFANTTGSYSNIVQYSANSIAPLNNTGIEGTVYSMAFIGSVLYTGGSFNGTADRKVALSNIAQYNTTDSTWYPLCSGTDGTVKTVIPYSPFGPNALALSGSFQTLFARSYSTASDMVNITANGLAVWDTAGNMWAGTPYVKSSPSLLYASPWQDRDNNMAIVAGSLSAVAALEANGAVVLDTTPSVQSLGRIGFSLQPDSNGELDVNSGLWYAKSNDSTPMLIVGGQFQTTDGGVNVAILQNGKWSKLLDGVNGQVLTLNNAANLLFIGGVANVTLNSNSDDSPSGFGGLIVYDMDKDRTINVQRLQSSDGNYQGVRVNKVAIRADTSMVVVGGNFTTAGGLLNCPYICTFDINENQWSPLTSSSLTGEVADMLFSGTKLAVAGEFKNGTNPVSYLMQYDFNSNAWASISGANELPGPITALSASISDDSPDAFYIVGTAATNGAPYFAKYDGSSISIPNFTIGSQSTIRGILAVPRSRIPASVLGSSSSLNRRGNAVIPSGYVLAVSGDLYLPSGQRASNAFFYDNQWAPFLSTVQDNGSTGYISSVFYEIPPTNVYQKHRLSVALVILIAIAIALGITFLIVFVGLVYIYLRNRREAAATASAASAALAATAGGTGTTKMAFNNTMLGGGVVNAADHGLVTAAAAATGAAIGGGALSSMAARQAREDNYHYQNAAGVRDRWAHDGLTGEPVSFDNIAPKTGRLNSGSPAGLAGLAAAGRQAAVSSDTYVHHDEKSHAIKSSGADVLNESLDSIFESAAAEAEAEAESEARERAISSSNIDTSAVAAFTGAAGASKLASEKHAMPMPHHYNSDGSGVVDNLSTEDSNYSRTSMYRSDSTNPFEQRMALRESQSAFPPAGPFSDGDDGIGHIPMPTPRHTHSEQAAAAALAGATGTVAAAKAFNKDQRRRSETASTRNTDGDYSTSQSPSSRPSADSSADGSSSAHLPIRDSLKQYPVFYAKFTFSSRETGELGFRAGERVFVIDQSDEIWWMGIVDHGPDQPLEQGVFPATYVSSDPPRSTDWTDLM</sequence>
<feature type="transmembrane region" description="Helical" evidence="4">
    <location>
        <begin position="107"/>
        <end position="127"/>
    </location>
</feature>
<keyword evidence="4" id="KW-0812">Transmembrane</keyword>
<dbReference type="CDD" id="cd00174">
    <property type="entry name" value="SH3"/>
    <property type="match status" value="1"/>
</dbReference>
<name>A0A9W8G6W5_9FUNG</name>
<feature type="compositionally biased region" description="Low complexity" evidence="3">
    <location>
        <begin position="1599"/>
        <end position="1616"/>
    </location>
</feature>
<comment type="caution">
    <text evidence="6">The sequence shown here is derived from an EMBL/GenBank/DDBJ whole genome shotgun (WGS) entry which is preliminary data.</text>
</comment>
<evidence type="ECO:0000259" key="5">
    <source>
        <dbReference type="PROSITE" id="PS50002"/>
    </source>
</evidence>
<dbReference type="SUPFAM" id="SSF50965">
    <property type="entry name" value="Galactose oxidase, central domain"/>
    <property type="match status" value="1"/>
</dbReference>
<feature type="region of interest" description="Disordered" evidence="3">
    <location>
        <begin position="1519"/>
        <end position="1660"/>
    </location>
</feature>
<feature type="transmembrane region" description="Helical" evidence="4">
    <location>
        <begin position="1277"/>
        <end position="1307"/>
    </location>
</feature>
<dbReference type="InterPro" id="IPR001452">
    <property type="entry name" value="SH3_domain"/>
</dbReference>
<dbReference type="InterPro" id="IPR011043">
    <property type="entry name" value="Gal_Oxase/kelch_b-propeller"/>
</dbReference>
<dbReference type="SMART" id="SM00326">
    <property type="entry name" value="SH3"/>
    <property type="match status" value="1"/>
</dbReference>
<evidence type="ECO:0000256" key="1">
    <source>
        <dbReference type="ARBA" id="ARBA00022443"/>
    </source>
</evidence>
<dbReference type="Gene3D" id="2.30.30.40">
    <property type="entry name" value="SH3 Domains"/>
    <property type="match status" value="1"/>
</dbReference>
<dbReference type="InterPro" id="IPR048265">
    <property type="entry name" value="Rax2-like_third"/>
</dbReference>
<evidence type="ECO:0000313" key="6">
    <source>
        <dbReference type="EMBL" id="KAJ2677434.1"/>
    </source>
</evidence>
<dbReference type="InterPro" id="IPR036028">
    <property type="entry name" value="SH3-like_dom_sf"/>
</dbReference>
<feature type="compositionally biased region" description="Basic and acidic residues" evidence="3">
    <location>
        <begin position="1617"/>
        <end position="1626"/>
    </location>
</feature>
<dbReference type="Pfam" id="PF00018">
    <property type="entry name" value="SH3_1"/>
    <property type="match status" value="1"/>
</dbReference>
<dbReference type="EMBL" id="JANBTW010000033">
    <property type="protein sequence ID" value="KAJ2677434.1"/>
    <property type="molecule type" value="Genomic_DNA"/>
</dbReference>
<reference evidence="6" key="1">
    <citation type="submission" date="2022-07" db="EMBL/GenBank/DDBJ databases">
        <title>Phylogenomic reconstructions and comparative analyses of Kickxellomycotina fungi.</title>
        <authorList>
            <person name="Reynolds N.K."/>
            <person name="Stajich J.E."/>
            <person name="Barry K."/>
            <person name="Grigoriev I.V."/>
            <person name="Crous P."/>
            <person name="Smith M.E."/>
        </authorList>
    </citation>
    <scope>NUCLEOTIDE SEQUENCE</scope>
    <source>
        <strain evidence="6">NRRL 3115</strain>
    </source>
</reference>
<dbReference type="InterPro" id="IPR048266">
    <property type="entry name" value="Rax2-like_second"/>
</dbReference>
<dbReference type="Pfam" id="PF12768">
    <property type="entry name" value="Rax2"/>
    <property type="match status" value="1"/>
</dbReference>
<dbReference type="SUPFAM" id="SSF50044">
    <property type="entry name" value="SH3-domain"/>
    <property type="match status" value="1"/>
</dbReference>
<evidence type="ECO:0000256" key="4">
    <source>
        <dbReference type="SAM" id="Phobius"/>
    </source>
</evidence>
<dbReference type="Proteomes" id="UP001151518">
    <property type="component" value="Unassembled WGS sequence"/>
</dbReference>
<feature type="compositionally biased region" description="Polar residues" evidence="3">
    <location>
        <begin position="1535"/>
        <end position="1557"/>
    </location>
</feature>
<dbReference type="Gene3D" id="2.120.10.80">
    <property type="entry name" value="Kelch-type beta propeller"/>
    <property type="match status" value="1"/>
</dbReference>
<dbReference type="InterPro" id="IPR024982">
    <property type="entry name" value="Rax2-like_C"/>
</dbReference>
<dbReference type="PANTHER" id="PTHR31778">
    <property type="entry name" value="BUD SITE SELECTION PROTEIN RAX2"/>
    <property type="match status" value="1"/>
</dbReference>
<evidence type="ECO:0000256" key="2">
    <source>
        <dbReference type="PROSITE-ProRule" id="PRU00192"/>
    </source>
</evidence>
<dbReference type="OrthoDB" id="2503993at2759"/>
<protein>
    <recommendedName>
        <fullName evidence="5">SH3 domain-containing protein</fullName>
    </recommendedName>
</protein>
<keyword evidence="4" id="KW-0472">Membrane</keyword>
<gene>
    <name evidence="6" type="ORF">GGI25_003189</name>
</gene>
<dbReference type="PANTHER" id="PTHR31778:SF2">
    <property type="entry name" value="BUD SITE SELECTION PROTEIN RAX2"/>
    <property type="match status" value="1"/>
</dbReference>
<dbReference type="PROSITE" id="PS50002">
    <property type="entry name" value="SH3"/>
    <property type="match status" value="1"/>
</dbReference>
<organism evidence="6 7">
    <name type="scientific">Coemansia spiralis</name>
    <dbReference type="NCBI Taxonomy" id="417178"/>
    <lineage>
        <taxon>Eukaryota</taxon>
        <taxon>Fungi</taxon>
        <taxon>Fungi incertae sedis</taxon>
        <taxon>Zoopagomycota</taxon>
        <taxon>Kickxellomycotina</taxon>
        <taxon>Kickxellomycetes</taxon>
        <taxon>Kickxellales</taxon>
        <taxon>Kickxellaceae</taxon>
        <taxon>Coemansia</taxon>
    </lineage>
</organism>
<dbReference type="GO" id="GO:1902929">
    <property type="term" value="C:plasma membrane of growing cell tip"/>
    <property type="evidence" value="ECO:0007669"/>
    <property type="project" value="TreeGrafter"/>
</dbReference>
<dbReference type="Pfam" id="PF20843">
    <property type="entry name" value="Rax2_3"/>
    <property type="match status" value="1"/>
</dbReference>
<dbReference type="Pfam" id="PF20842">
    <property type="entry name" value="Rax2_2"/>
    <property type="match status" value="1"/>
</dbReference>
<proteinExistence type="predicted"/>